<dbReference type="EMBL" id="QGDO01000001">
    <property type="protein sequence ID" value="PWJ44644.1"/>
    <property type="molecule type" value="Genomic_DNA"/>
</dbReference>
<keyword evidence="3 6" id="KW-0285">Flavoprotein</keyword>
<dbReference type="EC" id="7.-.-.-" evidence="6"/>
<keyword evidence="6" id="KW-1278">Translocase</keyword>
<organism evidence="9 10">
    <name type="scientific">Sediminitomix flava</name>
    <dbReference type="NCBI Taxonomy" id="379075"/>
    <lineage>
        <taxon>Bacteria</taxon>
        <taxon>Pseudomonadati</taxon>
        <taxon>Bacteroidota</taxon>
        <taxon>Cytophagia</taxon>
        <taxon>Cytophagales</taxon>
        <taxon>Flammeovirgaceae</taxon>
        <taxon>Sediminitomix</taxon>
    </lineage>
</organism>
<protein>
    <recommendedName>
        <fullName evidence="6">Ion-translocating oxidoreductase complex subunit G</fullName>
        <ecNumber evidence="6">7.-.-.-</ecNumber>
    </recommendedName>
    <alternativeName>
        <fullName evidence="6">Rnf electron transport complex subunit G</fullName>
    </alternativeName>
</protein>
<keyword evidence="1 6" id="KW-0813">Transport</keyword>
<dbReference type="GO" id="GO:0009055">
    <property type="term" value="F:electron transfer activity"/>
    <property type="evidence" value="ECO:0007669"/>
    <property type="project" value="InterPro"/>
</dbReference>
<keyword evidence="6 7" id="KW-0472">Membrane</keyword>
<keyword evidence="2 6" id="KW-0597">Phosphoprotein</keyword>
<name>A0A315ZIX1_SEDFL</name>
<keyword evidence="6 7" id="KW-1133">Transmembrane helix</keyword>
<comment type="caution">
    <text evidence="9">The sequence shown here is derived from an EMBL/GenBank/DDBJ whole genome shotgun (WGS) entry which is preliminary data.</text>
</comment>
<evidence type="ECO:0000256" key="2">
    <source>
        <dbReference type="ARBA" id="ARBA00022553"/>
    </source>
</evidence>
<reference evidence="9 10" key="1">
    <citation type="submission" date="2018-03" db="EMBL/GenBank/DDBJ databases">
        <title>Genomic Encyclopedia of Archaeal and Bacterial Type Strains, Phase II (KMG-II): from individual species to whole genera.</title>
        <authorList>
            <person name="Goeker M."/>
        </authorList>
    </citation>
    <scope>NUCLEOTIDE SEQUENCE [LARGE SCALE GENOMIC DNA]</scope>
    <source>
        <strain evidence="9 10">DSM 28229</strain>
    </source>
</reference>
<comment type="function">
    <text evidence="6">Part of a membrane-bound complex that couples electron transfer with translocation of ions across the membrane.</text>
</comment>
<dbReference type="PANTHER" id="PTHR36118">
    <property type="entry name" value="ION-TRANSLOCATING OXIDOREDUCTASE COMPLEX SUBUNIT G"/>
    <property type="match status" value="1"/>
</dbReference>
<dbReference type="GO" id="GO:0005886">
    <property type="term" value="C:plasma membrane"/>
    <property type="evidence" value="ECO:0007669"/>
    <property type="project" value="UniProtKB-SubCell"/>
</dbReference>
<keyword evidence="10" id="KW-1185">Reference proteome</keyword>
<sequence>MTKEKQEIPQANEASSFKMLRAMAGIGLLCALLIVLTYEGTLPRIEQLKAEALEAAIFKVIPGTTQTKAYALKDGEFVALEGKENAEKKIYAGYNDNNELMGFAIEASGQGYADIIRILYGYDPAQQAVVGFYVLDSKETPGLGDKIEKDDNFLANFKALDVKLDETFTKIVNSVVTVKSGAKVNPWEVDGITGATISSRAIGNIIAESSKEWMPILYPQVDHFKQETAQAETSTH</sequence>
<dbReference type="GO" id="GO:0022900">
    <property type="term" value="P:electron transport chain"/>
    <property type="evidence" value="ECO:0007669"/>
    <property type="project" value="UniProtKB-UniRule"/>
</dbReference>
<evidence type="ECO:0000313" key="9">
    <source>
        <dbReference type="EMBL" id="PWJ44644.1"/>
    </source>
</evidence>
<dbReference type="Pfam" id="PF04205">
    <property type="entry name" value="FMN_bind"/>
    <property type="match status" value="1"/>
</dbReference>
<dbReference type="OrthoDB" id="9794010at2"/>
<dbReference type="PIRSF" id="PIRSF006091">
    <property type="entry name" value="E_trnsport_RnfG"/>
    <property type="match status" value="1"/>
</dbReference>
<evidence type="ECO:0000313" key="10">
    <source>
        <dbReference type="Proteomes" id="UP000245535"/>
    </source>
</evidence>
<dbReference type="AlphaFoldDB" id="A0A315ZIX1"/>
<dbReference type="PANTHER" id="PTHR36118:SF1">
    <property type="entry name" value="ION-TRANSLOCATING OXIDOREDUCTASE COMPLEX SUBUNIT G"/>
    <property type="match status" value="1"/>
</dbReference>
<comment type="similarity">
    <text evidence="6">Belongs to the RnfG family.</text>
</comment>
<dbReference type="GO" id="GO:0010181">
    <property type="term" value="F:FMN binding"/>
    <property type="evidence" value="ECO:0007669"/>
    <property type="project" value="InterPro"/>
</dbReference>
<dbReference type="RefSeq" id="WP_109616123.1">
    <property type="nucleotide sequence ID" value="NZ_QGDO01000001.1"/>
</dbReference>
<feature type="domain" description="FMN-binding" evidence="8">
    <location>
        <begin position="111"/>
        <end position="213"/>
    </location>
</feature>
<proteinExistence type="inferred from homology"/>
<evidence type="ECO:0000256" key="1">
    <source>
        <dbReference type="ARBA" id="ARBA00022448"/>
    </source>
</evidence>
<feature type="transmembrane region" description="Helical" evidence="7">
    <location>
        <begin position="20"/>
        <end position="38"/>
    </location>
</feature>
<comment type="subcellular location">
    <subcellularLocation>
        <location evidence="6">Cell membrane</location>
        <topology evidence="6">Single-pass membrane protein</topology>
    </subcellularLocation>
</comment>
<dbReference type="SMART" id="SM00900">
    <property type="entry name" value="FMN_bind"/>
    <property type="match status" value="1"/>
</dbReference>
<comment type="cofactor">
    <cofactor evidence="6">
        <name>FMN</name>
        <dbReference type="ChEBI" id="CHEBI:58210"/>
    </cofactor>
</comment>
<dbReference type="HAMAP" id="MF_00479">
    <property type="entry name" value="RsxG_RnfG"/>
    <property type="match status" value="1"/>
</dbReference>
<evidence type="ECO:0000256" key="5">
    <source>
        <dbReference type="ARBA" id="ARBA00022982"/>
    </source>
</evidence>
<feature type="modified residue" description="FMN phosphoryl threonine" evidence="6">
    <location>
        <position position="196"/>
    </location>
</feature>
<comment type="subunit">
    <text evidence="6">The complex is composed of six subunits: RnfA, RnfB, RnfC, RnfD, RnfE and RnfG.</text>
</comment>
<evidence type="ECO:0000256" key="6">
    <source>
        <dbReference type="HAMAP-Rule" id="MF_00479"/>
    </source>
</evidence>
<keyword evidence="5 6" id="KW-0249">Electron transport</keyword>
<gene>
    <name evidence="6" type="primary">rnfG</name>
    <name evidence="9" type="ORF">BC781_1011015</name>
</gene>
<dbReference type="InterPro" id="IPR007329">
    <property type="entry name" value="FMN-bd"/>
</dbReference>
<keyword evidence="6" id="KW-1003">Cell membrane</keyword>
<keyword evidence="6 7" id="KW-0812">Transmembrane</keyword>
<evidence type="ECO:0000256" key="3">
    <source>
        <dbReference type="ARBA" id="ARBA00022630"/>
    </source>
</evidence>
<dbReference type="InterPro" id="IPR010209">
    <property type="entry name" value="Ion_transpt_RnfG/RsxG"/>
</dbReference>
<accession>A0A315ZIX1</accession>
<evidence type="ECO:0000256" key="4">
    <source>
        <dbReference type="ARBA" id="ARBA00022643"/>
    </source>
</evidence>
<dbReference type="Proteomes" id="UP000245535">
    <property type="component" value="Unassembled WGS sequence"/>
</dbReference>
<evidence type="ECO:0000259" key="8">
    <source>
        <dbReference type="SMART" id="SM00900"/>
    </source>
</evidence>
<keyword evidence="4 6" id="KW-0288">FMN</keyword>
<evidence type="ECO:0000256" key="7">
    <source>
        <dbReference type="SAM" id="Phobius"/>
    </source>
</evidence>